<organism evidence="9 10">
    <name type="scientific">Peribacillus deserti</name>
    <dbReference type="NCBI Taxonomy" id="673318"/>
    <lineage>
        <taxon>Bacteria</taxon>
        <taxon>Bacillati</taxon>
        <taxon>Bacillota</taxon>
        <taxon>Bacilli</taxon>
        <taxon>Bacillales</taxon>
        <taxon>Bacillaceae</taxon>
        <taxon>Peribacillus</taxon>
    </lineage>
</organism>
<protein>
    <recommendedName>
        <fullName evidence="1 7">Imidazolonepropionase</fullName>
        <ecNumber evidence="1 7">3.5.2.7</ecNumber>
    </recommendedName>
    <alternativeName>
        <fullName evidence="7">Imidazolone-5-propionate hydrolase</fullName>
    </alternativeName>
</protein>
<keyword evidence="2 7" id="KW-0479">Metal-binding</keyword>
<evidence type="ECO:0000256" key="5">
    <source>
        <dbReference type="ARBA" id="ARBA00022833"/>
    </source>
</evidence>
<feature type="binding site" evidence="7">
    <location>
        <position position="85"/>
    </location>
    <ligand>
        <name>Zn(2+)</name>
        <dbReference type="ChEBI" id="CHEBI:29105"/>
    </ligand>
</feature>
<dbReference type="Gene3D" id="3.20.20.140">
    <property type="entry name" value="Metal-dependent hydrolases"/>
    <property type="match status" value="1"/>
</dbReference>
<comment type="cofactor">
    <cofactor evidence="7">
        <name>Zn(2+)</name>
        <dbReference type="ChEBI" id="CHEBI:29105"/>
    </cofactor>
    <cofactor evidence="7">
        <name>Fe(3+)</name>
        <dbReference type="ChEBI" id="CHEBI:29034"/>
    </cofactor>
    <text evidence="7">Binds 1 zinc or iron ion per subunit.</text>
</comment>
<dbReference type="InterPro" id="IPR011059">
    <property type="entry name" value="Metal-dep_hydrolase_composite"/>
</dbReference>
<dbReference type="CDD" id="cd01296">
    <property type="entry name" value="Imidazolone-5PH"/>
    <property type="match status" value="1"/>
</dbReference>
<feature type="domain" description="Amidohydrolase-related" evidence="8">
    <location>
        <begin position="76"/>
        <end position="417"/>
    </location>
</feature>
<dbReference type="GO" id="GO:0050480">
    <property type="term" value="F:imidazolonepropionase activity"/>
    <property type="evidence" value="ECO:0007669"/>
    <property type="project" value="UniProtKB-UniRule"/>
</dbReference>
<feature type="binding site" evidence="7">
    <location>
        <position position="333"/>
    </location>
    <ligand>
        <name>N-formimidoyl-L-glutamate</name>
        <dbReference type="ChEBI" id="CHEBI:58928"/>
    </ligand>
</feature>
<feature type="binding site" evidence="7">
    <location>
        <position position="87"/>
    </location>
    <ligand>
        <name>Fe(3+)</name>
        <dbReference type="ChEBI" id="CHEBI:29034"/>
    </ligand>
</feature>
<feature type="binding site" evidence="7">
    <location>
        <position position="329"/>
    </location>
    <ligand>
        <name>Zn(2+)</name>
        <dbReference type="ChEBI" id="CHEBI:29105"/>
    </ligand>
</feature>
<feature type="binding site" evidence="7">
    <location>
        <position position="157"/>
    </location>
    <ligand>
        <name>N-formimidoyl-L-glutamate</name>
        <dbReference type="ChEBI" id="CHEBI:58928"/>
    </ligand>
</feature>
<dbReference type="PANTHER" id="PTHR42752">
    <property type="entry name" value="IMIDAZOLONEPROPIONASE"/>
    <property type="match status" value="1"/>
</dbReference>
<dbReference type="GO" id="GO:0008270">
    <property type="term" value="F:zinc ion binding"/>
    <property type="evidence" value="ECO:0007669"/>
    <property type="project" value="UniProtKB-UniRule"/>
</dbReference>
<feature type="binding site" evidence="7">
    <location>
        <position position="329"/>
    </location>
    <ligand>
        <name>Fe(3+)</name>
        <dbReference type="ChEBI" id="CHEBI:29034"/>
    </ligand>
</feature>
<dbReference type="AlphaFoldDB" id="A0A2N5M8P8"/>
<dbReference type="GO" id="GO:0019557">
    <property type="term" value="P:L-histidine catabolic process to glutamate and formate"/>
    <property type="evidence" value="ECO:0007669"/>
    <property type="project" value="UniProtKB-UniPathway"/>
</dbReference>
<dbReference type="Gene3D" id="2.30.40.10">
    <property type="entry name" value="Urease, subunit C, domain 1"/>
    <property type="match status" value="1"/>
</dbReference>
<dbReference type="UniPathway" id="UPA00379">
    <property type="reaction ID" value="UER00551"/>
</dbReference>
<evidence type="ECO:0000256" key="3">
    <source>
        <dbReference type="ARBA" id="ARBA00022801"/>
    </source>
</evidence>
<comment type="similarity">
    <text evidence="7">Belongs to the metallo-dependent hydrolases superfamily. HutI family.</text>
</comment>
<keyword evidence="3 7" id="KW-0378">Hydrolase</keyword>
<comment type="catalytic activity">
    <reaction evidence="7">
        <text>4-imidazolone-5-propanoate + H2O = N-formimidoyl-L-glutamate</text>
        <dbReference type="Rhea" id="RHEA:23660"/>
        <dbReference type="ChEBI" id="CHEBI:15377"/>
        <dbReference type="ChEBI" id="CHEBI:58928"/>
        <dbReference type="ChEBI" id="CHEBI:77893"/>
        <dbReference type="EC" id="3.5.2.7"/>
    </reaction>
</comment>
<feature type="binding site" evidence="7">
    <location>
        <position position="85"/>
    </location>
    <ligand>
        <name>Fe(3+)</name>
        <dbReference type="ChEBI" id="CHEBI:29034"/>
    </ligand>
</feature>
<feature type="binding site" evidence="7">
    <location>
        <position position="255"/>
    </location>
    <ligand>
        <name>Zn(2+)</name>
        <dbReference type="ChEBI" id="CHEBI:29105"/>
    </ligand>
</feature>
<dbReference type="InterPro" id="IPR032466">
    <property type="entry name" value="Metal_Hydrolase"/>
</dbReference>
<keyword evidence="7" id="KW-0963">Cytoplasm</keyword>
<evidence type="ECO:0000256" key="7">
    <source>
        <dbReference type="HAMAP-Rule" id="MF_00372"/>
    </source>
</evidence>
<evidence type="ECO:0000313" key="10">
    <source>
        <dbReference type="Proteomes" id="UP000234748"/>
    </source>
</evidence>
<dbReference type="InterPro" id="IPR005920">
    <property type="entry name" value="HutI"/>
</dbReference>
<feature type="binding site" evidence="7">
    <location>
        <position position="157"/>
    </location>
    <ligand>
        <name>4-imidazolone-5-propanoate</name>
        <dbReference type="ChEBI" id="CHEBI:77893"/>
    </ligand>
</feature>
<feature type="binding site" evidence="7">
    <location>
        <position position="87"/>
    </location>
    <ligand>
        <name>Zn(2+)</name>
        <dbReference type="ChEBI" id="CHEBI:29105"/>
    </ligand>
</feature>
<dbReference type="RefSeq" id="WP_101640881.1">
    <property type="nucleotide sequence ID" value="NZ_PGUY01000018.1"/>
</dbReference>
<evidence type="ECO:0000313" key="9">
    <source>
        <dbReference type="EMBL" id="PLT30673.1"/>
    </source>
</evidence>
<dbReference type="PANTHER" id="PTHR42752:SF1">
    <property type="entry name" value="IMIDAZOLONEPROPIONASE-RELATED"/>
    <property type="match status" value="1"/>
</dbReference>
<sequence length="425" mass="46202">MGDTILIRNASQLVTLKGSSEAPLTGQGMSNLEIIENGTVWIKDGVIKAAGRDEQIMADYEAGNEAAEIIDARGRLVVPGLIDPHTHLIHAGSREEEFNMRLSGATYMDIMNAGGGIHATASKTRMASREELFRKAFANLNEFLLHGVTTVEAKSGYGMEWETEKKQLLAAKDLNEHHPIDIISTFMGAHAVPADYKERPEEFVDHIIDYMLPKIVEEGLAEFNDVFCEQGVFRPDQARRILEAGKKLGLKAKIHADEIEPYQGAELAAELGAITADHLLKATDAGIKRMAEAGVIGVLLPGTAFFLMAEFANGRKMIDSGVPVALSTDFNPGSSPTVSLPLIMNLACLKMGMTPAEVITAVTINAAHAIGRGKEIGSIEIGKKGDITIFNVPNYMKLQYSFGVNHTHTVIKNGRVVVRERKLVF</sequence>
<dbReference type="Proteomes" id="UP000234748">
    <property type="component" value="Unassembled WGS sequence"/>
</dbReference>
<comment type="subcellular location">
    <subcellularLocation>
        <location evidence="7">Cytoplasm</location>
    </subcellularLocation>
</comment>
<dbReference type="Pfam" id="PF01979">
    <property type="entry name" value="Amidohydro_1"/>
    <property type="match status" value="1"/>
</dbReference>
<dbReference type="NCBIfam" id="TIGR01224">
    <property type="entry name" value="hutI"/>
    <property type="match status" value="1"/>
</dbReference>
<reference evidence="9 10" key="1">
    <citation type="submission" date="2017-11" db="EMBL/GenBank/DDBJ databases">
        <title>Comparitive Functional Genomics of Dry Heat Resistant strains isolated from the Viking Spacecraft.</title>
        <authorList>
            <person name="Seuylemezian A."/>
            <person name="Cooper K."/>
            <person name="Vaishampayan P."/>
        </authorList>
    </citation>
    <scope>NUCLEOTIDE SEQUENCE [LARGE SCALE GENOMIC DNA]</scope>
    <source>
        <strain evidence="9 10">V1-29</strain>
    </source>
</reference>
<dbReference type="FunFam" id="3.20.20.140:FF:000007">
    <property type="entry name" value="Imidazolonepropionase"/>
    <property type="match status" value="1"/>
</dbReference>
<gene>
    <name evidence="7" type="primary">hutI</name>
    <name evidence="9" type="ORF">CUU66_06570</name>
</gene>
<feature type="binding site" evidence="7">
    <location>
        <position position="255"/>
    </location>
    <ligand>
        <name>Fe(3+)</name>
        <dbReference type="ChEBI" id="CHEBI:29034"/>
    </ligand>
</feature>
<keyword evidence="6 7" id="KW-0408">Iron</keyword>
<proteinExistence type="inferred from homology"/>
<evidence type="ECO:0000256" key="1">
    <source>
        <dbReference type="ARBA" id="ARBA00012864"/>
    </source>
</evidence>
<evidence type="ECO:0000259" key="8">
    <source>
        <dbReference type="Pfam" id="PF01979"/>
    </source>
</evidence>
<evidence type="ECO:0000256" key="6">
    <source>
        <dbReference type="ARBA" id="ARBA00023004"/>
    </source>
</evidence>
<accession>A0A2N5M8P8</accession>
<dbReference type="GO" id="GO:0005506">
    <property type="term" value="F:iron ion binding"/>
    <property type="evidence" value="ECO:0007669"/>
    <property type="project" value="UniProtKB-UniRule"/>
</dbReference>
<name>A0A2N5M8P8_9BACI</name>
<dbReference type="HAMAP" id="MF_00372">
    <property type="entry name" value="HutI"/>
    <property type="match status" value="1"/>
</dbReference>
<dbReference type="SUPFAM" id="SSF51338">
    <property type="entry name" value="Composite domain of metallo-dependent hydrolases"/>
    <property type="match status" value="1"/>
</dbReference>
<dbReference type="EC" id="3.5.2.7" evidence="1 7"/>
<dbReference type="GO" id="GO:0005737">
    <property type="term" value="C:cytoplasm"/>
    <property type="evidence" value="ECO:0007669"/>
    <property type="project" value="UniProtKB-SubCell"/>
</dbReference>
<feature type="binding site" evidence="7">
    <location>
        <position position="94"/>
    </location>
    <ligand>
        <name>4-imidazolone-5-propanoate</name>
        <dbReference type="ChEBI" id="CHEBI:77893"/>
    </ligand>
</feature>
<evidence type="ECO:0000256" key="4">
    <source>
        <dbReference type="ARBA" id="ARBA00022808"/>
    </source>
</evidence>
<keyword evidence="5 7" id="KW-0862">Zinc</keyword>
<comment type="function">
    <text evidence="7">Catalyzes the hydrolytic cleavage of the carbon-nitrogen bond in imidazolone-5-propanoate to yield N-formimidoyl-L-glutamate. It is the third step in the universal histidine degradation pathway.</text>
</comment>
<feature type="binding site" evidence="7">
    <location>
        <position position="331"/>
    </location>
    <ligand>
        <name>N-formimidoyl-L-glutamate</name>
        <dbReference type="ChEBI" id="CHEBI:58928"/>
    </ligand>
</feature>
<keyword evidence="4 7" id="KW-0369">Histidine metabolism</keyword>
<feature type="binding site" evidence="7">
    <location>
        <position position="258"/>
    </location>
    <ligand>
        <name>4-imidazolone-5-propanoate</name>
        <dbReference type="ChEBI" id="CHEBI:77893"/>
    </ligand>
</feature>
<keyword evidence="10" id="KW-1185">Reference proteome</keyword>
<dbReference type="SUPFAM" id="SSF51556">
    <property type="entry name" value="Metallo-dependent hydrolases"/>
    <property type="match status" value="1"/>
</dbReference>
<dbReference type="GO" id="GO:0019556">
    <property type="term" value="P:L-histidine catabolic process to glutamate and formamide"/>
    <property type="evidence" value="ECO:0007669"/>
    <property type="project" value="UniProtKB-UniRule"/>
</dbReference>
<feature type="binding site" evidence="7">
    <location>
        <position position="190"/>
    </location>
    <ligand>
        <name>4-imidazolone-5-propanoate</name>
        <dbReference type="ChEBI" id="CHEBI:77893"/>
    </ligand>
</feature>
<feature type="binding site" evidence="7">
    <location>
        <position position="334"/>
    </location>
    <ligand>
        <name>4-imidazolone-5-propanoate</name>
        <dbReference type="ChEBI" id="CHEBI:77893"/>
    </ligand>
</feature>
<comment type="pathway">
    <text evidence="7">Amino-acid degradation; L-histidine degradation into L-glutamate; N-formimidoyl-L-glutamate from L-histidine: step 3/3.</text>
</comment>
<dbReference type="OrthoDB" id="9776455at2"/>
<evidence type="ECO:0000256" key="2">
    <source>
        <dbReference type="ARBA" id="ARBA00022723"/>
    </source>
</evidence>
<dbReference type="EMBL" id="PGUY01000018">
    <property type="protein sequence ID" value="PLT30673.1"/>
    <property type="molecule type" value="Genomic_DNA"/>
</dbReference>
<comment type="caution">
    <text evidence="9">The sequence shown here is derived from an EMBL/GenBank/DDBJ whole genome shotgun (WGS) entry which is preliminary data.</text>
</comment>
<dbReference type="InterPro" id="IPR006680">
    <property type="entry name" value="Amidohydro-rel"/>
</dbReference>